<keyword evidence="5" id="KW-0699">rRNA-binding</keyword>
<dbReference type="GO" id="GO:0003735">
    <property type="term" value="F:structural constituent of ribosome"/>
    <property type="evidence" value="ECO:0007669"/>
    <property type="project" value="InterPro"/>
</dbReference>
<evidence type="ECO:0000256" key="4">
    <source>
        <dbReference type="RuleBase" id="RU003872"/>
    </source>
</evidence>
<evidence type="ECO:0000256" key="2">
    <source>
        <dbReference type="ARBA" id="ARBA00022980"/>
    </source>
</evidence>
<comment type="function">
    <text evidence="5">One of the primary rRNA binding proteins, it binds specifically to the 5'-end of 16S ribosomal.</text>
</comment>
<dbReference type="Pfam" id="PF00366">
    <property type="entry name" value="Ribosomal_S17"/>
    <property type="match status" value="1"/>
</dbReference>
<dbReference type="Gene3D" id="2.40.50.140">
    <property type="entry name" value="Nucleic acid-binding proteins"/>
    <property type="match status" value="1"/>
</dbReference>
<proteinExistence type="inferred from homology"/>
<accession>A0A955LKD7</accession>
<dbReference type="CDD" id="cd00364">
    <property type="entry name" value="Ribosomal_uS17"/>
    <property type="match status" value="1"/>
</dbReference>
<dbReference type="AlphaFoldDB" id="A0A955LKD7"/>
<sequence length="78" mass="8837">MMKRRLAGVVLSISNDTTLVVGVNVVSTHRIYKKQIHRMKRFHVHANTEGVNVGDTVEIEESRPISKTKRWVLVKGGK</sequence>
<protein>
    <recommendedName>
        <fullName evidence="5">30S ribosomal protein S17</fullName>
    </recommendedName>
</protein>
<dbReference type="PANTHER" id="PTHR10744:SF1">
    <property type="entry name" value="SMALL RIBOSOMAL SUBUNIT PROTEIN US17M"/>
    <property type="match status" value="1"/>
</dbReference>
<dbReference type="PROSITE" id="PS00056">
    <property type="entry name" value="RIBOSOMAL_S17"/>
    <property type="match status" value="1"/>
</dbReference>
<name>A0A955LKD7_UNCKA</name>
<comment type="caution">
    <text evidence="6">The sequence shown here is derived from an EMBL/GenBank/DDBJ whole genome shotgun (WGS) entry which is preliminary data.</text>
</comment>
<dbReference type="GO" id="GO:0006412">
    <property type="term" value="P:translation"/>
    <property type="evidence" value="ECO:0007669"/>
    <property type="project" value="InterPro"/>
</dbReference>
<reference evidence="6" key="1">
    <citation type="submission" date="2020-04" db="EMBL/GenBank/DDBJ databases">
        <authorList>
            <person name="Zhang T."/>
        </authorList>
    </citation>
    <scope>NUCLEOTIDE SEQUENCE</scope>
    <source>
        <strain evidence="6">HKST-UBA03</strain>
    </source>
</reference>
<dbReference type="GO" id="GO:0019843">
    <property type="term" value="F:rRNA binding"/>
    <property type="evidence" value="ECO:0007669"/>
    <property type="project" value="UniProtKB-KW"/>
</dbReference>
<evidence type="ECO:0000256" key="5">
    <source>
        <dbReference type="RuleBase" id="RU003873"/>
    </source>
</evidence>
<evidence type="ECO:0000313" key="6">
    <source>
        <dbReference type="EMBL" id="MCA9392115.1"/>
    </source>
</evidence>
<gene>
    <name evidence="6" type="primary">rpsQ</name>
    <name evidence="6" type="ORF">KC614_02840</name>
</gene>
<keyword evidence="5" id="KW-0694">RNA-binding</keyword>
<dbReference type="InterPro" id="IPR019979">
    <property type="entry name" value="Ribosomal_uS17_CS"/>
</dbReference>
<dbReference type="InterPro" id="IPR012340">
    <property type="entry name" value="NA-bd_OB-fold"/>
</dbReference>
<organism evidence="6 7">
    <name type="scientific">candidate division WWE3 bacterium</name>
    <dbReference type="NCBI Taxonomy" id="2053526"/>
    <lineage>
        <taxon>Bacteria</taxon>
        <taxon>Katanobacteria</taxon>
    </lineage>
</organism>
<evidence type="ECO:0000313" key="7">
    <source>
        <dbReference type="Proteomes" id="UP000751518"/>
    </source>
</evidence>
<dbReference type="GO" id="GO:0022627">
    <property type="term" value="C:cytosolic small ribosomal subunit"/>
    <property type="evidence" value="ECO:0007669"/>
    <property type="project" value="TreeGrafter"/>
</dbReference>
<keyword evidence="3 4" id="KW-0687">Ribonucleoprotein</keyword>
<comment type="similarity">
    <text evidence="1 4">Belongs to the universal ribosomal protein uS17 family.</text>
</comment>
<dbReference type="PANTHER" id="PTHR10744">
    <property type="entry name" value="40S RIBOSOMAL PROTEIN S11 FAMILY MEMBER"/>
    <property type="match status" value="1"/>
</dbReference>
<dbReference type="EMBL" id="JAGQKZ010000020">
    <property type="protein sequence ID" value="MCA9392115.1"/>
    <property type="molecule type" value="Genomic_DNA"/>
</dbReference>
<keyword evidence="2 4" id="KW-0689">Ribosomal protein</keyword>
<dbReference type="PRINTS" id="PR00973">
    <property type="entry name" value="RIBOSOMALS17"/>
</dbReference>
<dbReference type="NCBIfam" id="NF004123">
    <property type="entry name" value="PRK05610.1"/>
    <property type="match status" value="1"/>
</dbReference>
<dbReference type="Proteomes" id="UP000751518">
    <property type="component" value="Unassembled WGS sequence"/>
</dbReference>
<dbReference type="InterPro" id="IPR000266">
    <property type="entry name" value="Ribosomal_uS17"/>
</dbReference>
<reference evidence="6" key="2">
    <citation type="journal article" date="2021" name="Microbiome">
        <title>Successional dynamics and alternative stable states in a saline activated sludge microbial community over 9 years.</title>
        <authorList>
            <person name="Wang Y."/>
            <person name="Ye J."/>
            <person name="Ju F."/>
            <person name="Liu L."/>
            <person name="Boyd J.A."/>
            <person name="Deng Y."/>
            <person name="Parks D.H."/>
            <person name="Jiang X."/>
            <person name="Yin X."/>
            <person name="Woodcroft B.J."/>
            <person name="Tyson G.W."/>
            <person name="Hugenholtz P."/>
            <person name="Polz M.F."/>
            <person name="Zhang T."/>
        </authorList>
    </citation>
    <scope>NUCLEOTIDE SEQUENCE</scope>
    <source>
        <strain evidence="6">HKST-UBA03</strain>
    </source>
</reference>
<dbReference type="SUPFAM" id="SSF50249">
    <property type="entry name" value="Nucleic acid-binding proteins"/>
    <property type="match status" value="1"/>
</dbReference>
<evidence type="ECO:0000256" key="1">
    <source>
        <dbReference type="ARBA" id="ARBA00010254"/>
    </source>
</evidence>
<evidence type="ECO:0000256" key="3">
    <source>
        <dbReference type="ARBA" id="ARBA00023274"/>
    </source>
</evidence>